<dbReference type="AlphaFoldDB" id="A0A1M4Z1E5"/>
<dbReference type="OrthoDB" id="9804431at2"/>
<dbReference type="Pfam" id="PF14492">
    <property type="entry name" value="EFG_III"/>
    <property type="match status" value="1"/>
</dbReference>
<dbReference type="InterPro" id="IPR005225">
    <property type="entry name" value="Small_GTP-bd"/>
</dbReference>
<dbReference type="EMBL" id="FQVH01000012">
    <property type="protein sequence ID" value="SHF11893.1"/>
    <property type="molecule type" value="Genomic_DNA"/>
</dbReference>
<dbReference type="RefSeq" id="WP_073343070.1">
    <property type="nucleotide sequence ID" value="NZ_FQVH01000012.1"/>
</dbReference>
<dbReference type="InterPro" id="IPR053905">
    <property type="entry name" value="EF-G-like_DII"/>
</dbReference>
<dbReference type="Gene3D" id="3.30.70.240">
    <property type="match status" value="1"/>
</dbReference>
<dbReference type="NCBIfam" id="TIGR00231">
    <property type="entry name" value="small_GTP"/>
    <property type="match status" value="1"/>
</dbReference>
<dbReference type="GO" id="GO:0005525">
    <property type="term" value="F:GTP binding"/>
    <property type="evidence" value="ECO:0007669"/>
    <property type="project" value="UniProtKB-KW"/>
</dbReference>
<feature type="domain" description="Tr-type G" evidence="4">
    <location>
        <begin position="5"/>
        <end position="253"/>
    </location>
</feature>
<dbReference type="Pfam" id="PF00679">
    <property type="entry name" value="EFG_C"/>
    <property type="match status" value="1"/>
</dbReference>
<dbReference type="InterPro" id="IPR014721">
    <property type="entry name" value="Ribsml_uS5_D2-typ_fold_subgr"/>
</dbReference>
<dbReference type="Proteomes" id="UP000184088">
    <property type="component" value="Unassembled WGS sequence"/>
</dbReference>
<evidence type="ECO:0000256" key="1">
    <source>
        <dbReference type="ARBA" id="ARBA00022741"/>
    </source>
</evidence>
<dbReference type="GO" id="GO:0032790">
    <property type="term" value="P:ribosome disassembly"/>
    <property type="evidence" value="ECO:0007669"/>
    <property type="project" value="TreeGrafter"/>
</dbReference>
<dbReference type="Gene3D" id="3.30.230.10">
    <property type="match status" value="1"/>
</dbReference>
<dbReference type="InterPro" id="IPR031157">
    <property type="entry name" value="G_TR_CS"/>
</dbReference>
<dbReference type="SUPFAM" id="SSF50447">
    <property type="entry name" value="Translation proteins"/>
    <property type="match status" value="1"/>
</dbReference>
<evidence type="ECO:0000259" key="4">
    <source>
        <dbReference type="PROSITE" id="PS51722"/>
    </source>
</evidence>
<reference evidence="5 6" key="1">
    <citation type="submission" date="2016-11" db="EMBL/GenBank/DDBJ databases">
        <authorList>
            <person name="Jaros S."/>
            <person name="Januszkiewicz K."/>
            <person name="Wedrychowicz H."/>
        </authorList>
    </citation>
    <scope>NUCLEOTIDE SEQUENCE [LARGE SCALE GENOMIC DNA]</scope>
    <source>
        <strain evidence="5 6">DSM 17918</strain>
    </source>
</reference>
<name>A0A1M4Z1E5_9THEO</name>
<dbReference type="GO" id="GO:0003924">
    <property type="term" value="F:GTPase activity"/>
    <property type="evidence" value="ECO:0007669"/>
    <property type="project" value="InterPro"/>
</dbReference>
<dbReference type="Pfam" id="PF03764">
    <property type="entry name" value="EFG_IV"/>
    <property type="match status" value="1"/>
</dbReference>
<dbReference type="SUPFAM" id="SSF52540">
    <property type="entry name" value="P-loop containing nucleoside triphosphate hydrolases"/>
    <property type="match status" value="1"/>
</dbReference>
<dbReference type="InterPro" id="IPR009000">
    <property type="entry name" value="Transl_B-barrel_sf"/>
</dbReference>
<evidence type="ECO:0000313" key="5">
    <source>
        <dbReference type="EMBL" id="SHF11893.1"/>
    </source>
</evidence>
<keyword evidence="3" id="KW-0342">GTP-binding</keyword>
<dbReference type="Pfam" id="PF22042">
    <property type="entry name" value="EF-G_D2"/>
    <property type="match status" value="1"/>
</dbReference>
<keyword evidence="2" id="KW-0648">Protein biosynthesis</keyword>
<evidence type="ECO:0000256" key="2">
    <source>
        <dbReference type="ARBA" id="ARBA00022917"/>
    </source>
</evidence>
<dbReference type="PANTHER" id="PTHR43261:SF1">
    <property type="entry name" value="RIBOSOME-RELEASING FACTOR 2, MITOCHONDRIAL"/>
    <property type="match status" value="1"/>
</dbReference>
<keyword evidence="1" id="KW-0547">Nucleotide-binding</keyword>
<dbReference type="InterPro" id="IPR005517">
    <property type="entry name" value="Transl_elong_EFG/EF2_IV"/>
</dbReference>
<dbReference type="SMART" id="SM00838">
    <property type="entry name" value="EFG_C"/>
    <property type="match status" value="1"/>
</dbReference>
<evidence type="ECO:0000256" key="3">
    <source>
        <dbReference type="ARBA" id="ARBA00023134"/>
    </source>
</evidence>
<dbReference type="InterPro" id="IPR000795">
    <property type="entry name" value="T_Tr_GTP-bd_dom"/>
</dbReference>
<dbReference type="PROSITE" id="PS00301">
    <property type="entry name" value="G_TR_1"/>
    <property type="match status" value="1"/>
</dbReference>
<dbReference type="Pfam" id="PF00009">
    <property type="entry name" value="GTP_EFTU"/>
    <property type="match status" value="1"/>
</dbReference>
<protein>
    <submittedName>
        <fullName evidence="5">Ribosomal protection tetracycline resistance protein</fullName>
    </submittedName>
</protein>
<evidence type="ECO:0000313" key="6">
    <source>
        <dbReference type="Proteomes" id="UP000184088"/>
    </source>
</evidence>
<dbReference type="InterPro" id="IPR041095">
    <property type="entry name" value="EFG_II"/>
</dbReference>
<keyword evidence="6" id="KW-1185">Reference proteome</keyword>
<dbReference type="InterPro" id="IPR000640">
    <property type="entry name" value="EFG_V-like"/>
</dbReference>
<organism evidence="5 6">
    <name type="scientific">Caldanaerobius fijiensis DSM 17918</name>
    <dbReference type="NCBI Taxonomy" id="1121256"/>
    <lineage>
        <taxon>Bacteria</taxon>
        <taxon>Bacillati</taxon>
        <taxon>Bacillota</taxon>
        <taxon>Clostridia</taxon>
        <taxon>Thermoanaerobacterales</taxon>
        <taxon>Thermoanaerobacteraceae</taxon>
        <taxon>Caldanaerobius</taxon>
    </lineage>
</organism>
<dbReference type="PRINTS" id="PR01037">
    <property type="entry name" value="TCRTETOQM"/>
</dbReference>
<dbReference type="PANTHER" id="PTHR43261">
    <property type="entry name" value="TRANSLATION ELONGATION FACTOR G-RELATED"/>
    <property type="match status" value="1"/>
</dbReference>
<dbReference type="PROSITE" id="PS51722">
    <property type="entry name" value="G_TR_2"/>
    <property type="match status" value="1"/>
</dbReference>
<dbReference type="Gene3D" id="3.40.50.300">
    <property type="entry name" value="P-loop containing nucleotide triphosphate hydrolases"/>
    <property type="match status" value="1"/>
</dbReference>
<sequence length="651" mass="73223">MPINDRLRNIGIVAHVDAGKTTTTEYMLYLSGKIRAIGSVDDGTAQTDYLEVERERGISVLAATTVFNWKGYTVNLIDTPGHIDFVSEVERSLRVLDGAILMISAVEGIQSYTEVLWNALKKMKIPTIFFINKMDRIGADADGLISEIKGMFTDRAFAVQHPIGRENQFRGVIDIFQENEISDDAIDTLSRVDDEVLKRYIDGQVLDNQYLKERTIELARRAEVFPILLGSAQKGIGITQLMDAIIDFLPAPRGDENRPLSAIVFKIQRDKTMGRLSYVRLYDGVMKNRDVVYNVTQGKEGKVAQIRKMHVNDYEDVGEVRAGDIAAVCGIDARVGDIIGCADAIPPEHKLAVPLLTVQVRPKNNNDYYKLVEALQELDEEDPTLEFQWHQAEKELHIKVMGTIQIEILYSILKDRFGIEVIFDEPMVIYKETPAKKGEGFVAYTMPKPCWAVLRFAIEPGERGSGLVYKSIVSTDKIRKRYQNDVERTLPEALKQGLYGWEVTDLKVTLIDGEDHVMHTHPQDFVVATPMAIMDGLVNTGVKLLEPILYFKIITPEEFAGKVLNDLAQMRAVFNSPWISRGMATIEGEIPLATSMNYPAHLSSATKGRSNMTTRFLQYKECPEGFVIERKRIGVNPLDRSKYILSVRGAL</sequence>
<dbReference type="SMART" id="SM00889">
    <property type="entry name" value="EFG_IV"/>
    <property type="match status" value="1"/>
</dbReference>
<dbReference type="Gene3D" id="2.40.30.10">
    <property type="entry name" value="Translation factors"/>
    <property type="match status" value="1"/>
</dbReference>
<dbReference type="InterPro" id="IPR020568">
    <property type="entry name" value="Ribosomal_Su5_D2-typ_SF"/>
</dbReference>
<proteinExistence type="predicted"/>
<dbReference type="PRINTS" id="PR00315">
    <property type="entry name" value="ELONGATNFCT"/>
</dbReference>
<gene>
    <name evidence="5" type="ORF">SAMN02746089_01328</name>
</gene>
<dbReference type="InterPro" id="IPR035647">
    <property type="entry name" value="EFG_III/V"/>
</dbReference>
<dbReference type="Gene3D" id="3.30.70.870">
    <property type="entry name" value="Elongation Factor G (Translational Gtpase), domain 3"/>
    <property type="match status" value="1"/>
</dbReference>
<dbReference type="SUPFAM" id="SSF54211">
    <property type="entry name" value="Ribosomal protein S5 domain 2-like"/>
    <property type="match status" value="1"/>
</dbReference>
<dbReference type="STRING" id="1121256.SAMN02746089_01328"/>
<dbReference type="GO" id="GO:0006412">
    <property type="term" value="P:translation"/>
    <property type="evidence" value="ECO:0007669"/>
    <property type="project" value="UniProtKB-KW"/>
</dbReference>
<accession>A0A1M4Z1E5</accession>
<dbReference type="InterPro" id="IPR027417">
    <property type="entry name" value="P-loop_NTPase"/>
</dbReference>
<dbReference type="SUPFAM" id="SSF54980">
    <property type="entry name" value="EF-G C-terminal domain-like"/>
    <property type="match status" value="2"/>
</dbReference>